<dbReference type="eggNOG" id="COG2976">
    <property type="taxonomic scope" value="Bacteria"/>
</dbReference>
<feature type="domain" description="Ancillary SecYEG translocon subunit/Cell division coordinator CpoB TPR" evidence="10">
    <location>
        <begin position="28"/>
        <end position="212"/>
    </location>
</feature>
<dbReference type="AlphaFoldDB" id="F3YV87"/>
<evidence type="ECO:0000256" key="4">
    <source>
        <dbReference type="ARBA" id="ARBA00022989"/>
    </source>
</evidence>
<evidence type="ECO:0000256" key="9">
    <source>
        <dbReference type="SAM" id="Phobius"/>
    </source>
</evidence>
<dbReference type="PANTHER" id="PTHR38035">
    <property type="entry name" value="UPF0070 PROTEIN YFGM"/>
    <property type="match status" value="1"/>
</dbReference>
<protein>
    <recommendedName>
        <fullName evidence="8">Ancillary SecYEG translocon subunit</fullName>
    </recommendedName>
</protein>
<dbReference type="HOGENOM" id="CLU_104541_1_0_7"/>
<evidence type="ECO:0000313" key="12">
    <source>
        <dbReference type="Proteomes" id="UP000007844"/>
    </source>
</evidence>
<evidence type="ECO:0000256" key="5">
    <source>
        <dbReference type="ARBA" id="ARBA00023136"/>
    </source>
</evidence>
<sequence>MADKRPAQPEPGLTAAVEHDELHPILRFLTDNLKVIAFAVGGLILVVALASGYRAWRDSRLADAREELGKLVAASGENRLTNLQAFAEQAPSALRTAVLFELANAAVEEDNQAVALEAFRKLRDTAGGELRATAELGMANALLATGKPDEALQGLKAASGIPEAYQAPLTRARAQAAEAAGQWNEAIAAYEALRELEPANAEFIAAKIAELQVKQTQAGQAASAS</sequence>
<keyword evidence="3 9" id="KW-0812">Transmembrane</keyword>
<evidence type="ECO:0000256" key="2">
    <source>
        <dbReference type="ARBA" id="ARBA00022475"/>
    </source>
</evidence>
<keyword evidence="6" id="KW-0143">Chaperone</keyword>
<dbReference type="STRING" id="690850.Desaf_0040"/>
<evidence type="ECO:0000256" key="6">
    <source>
        <dbReference type="ARBA" id="ARBA00023186"/>
    </source>
</evidence>
<keyword evidence="2" id="KW-1003">Cell membrane</keyword>
<comment type="subcellular location">
    <subcellularLocation>
        <location evidence="1">Cell membrane</location>
        <topology evidence="1">Single-pass type II membrane protein</topology>
    </subcellularLocation>
</comment>
<dbReference type="EMBL" id="CP003221">
    <property type="protein sequence ID" value="EGJ48405.1"/>
    <property type="molecule type" value="Genomic_DNA"/>
</dbReference>
<evidence type="ECO:0000256" key="8">
    <source>
        <dbReference type="ARBA" id="ARBA00024235"/>
    </source>
</evidence>
<evidence type="ECO:0000259" key="10">
    <source>
        <dbReference type="Pfam" id="PF09976"/>
    </source>
</evidence>
<dbReference type="InterPro" id="IPR011990">
    <property type="entry name" value="TPR-like_helical_dom_sf"/>
</dbReference>
<keyword evidence="5 9" id="KW-0472">Membrane</keyword>
<dbReference type="Gene3D" id="1.25.40.10">
    <property type="entry name" value="Tetratricopeptide repeat domain"/>
    <property type="match status" value="1"/>
</dbReference>
<dbReference type="InterPro" id="IPR018704">
    <property type="entry name" value="SecYEG/CpoB_TPR"/>
</dbReference>
<proteinExistence type="inferred from homology"/>
<dbReference type="GO" id="GO:0044877">
    <property type="term" value="F:protein-containing complex binding"/>
    <property type="evidence" value="ECO:0007669"/>
    <property type="project" value="InterPro"/>
</dbReference>
<dbReference type="GO" id="GO:0005886">
    <property type="term" value="C:plasma membrane"/>
    <property type="evidence" value="ECO:0007669"/>
    <property type="project" value="UniProtKB-SubCell"/>
</dbReference>
<evidence type="ECO:0000256" key="3">
    <source>
        <dbReference type="ARBA" id="ARBA00022692"/>
    </source>
</evidence>
<feature type="transmembrane region" description="Helical" evidence="9">
    <location>
        <begin position="35"/>
        <end position="56"/>
    </location>
</feature>
<dbReference type="SUPFAM" id="SSF48452">
    <property type="entry name" value="TPR-like"/>
    <property type="match status" value="1"/>
</dbReference>
<evidence type="ECO:0000256" key="7">
    <source>
        <dbReference type="ARBA" id="ARBA00024197"/>
    </source>
</evidence>
<accession>F3YV87</accession>
<dbReference type="PANTHER" id="PTHR38035:SF1">
    <property type="entry name" value="ANCILLARY SECYEG TRANSLOCON SUBUNIT"/>
    <property type="match status" value="1"/>
</dbReference>
<organism evidence="11 12">
    <name type="scientific">Desulfocurvibacter africanus subsp. africanus str. Walvis Bay</name>
    <dbReference type="NCBI Taxonomy" id="690850"/>
    <lineage>
        <taxon>Bacteria</taxon>
        <taxon>Pseudomonadati</taxon>
        <taxon>Thermodesulfobacteriota</taxon>
        <taxon>Desulfovibrionia</taxon>
        <taxon>Desulfovibrionales</taxon>
        <taxon>Desulfovibrionaceae</taxon>
        <taxon>Desulfocurvibacter</taxon>
    </lineage>
</organism>
<dbReference type="Proteomes" id="UP000007844">
    <property type="component" value="Chromosome"/>
</dbReference>
<keyword evidence="12" id="KW-1185">Reference proteome</keyword>
<gene>
    <name evidence="11" type="ORF">Desaf_0040</name>
</gene>
<dbReference type="Pfam" id="PF09976">
    <property type="entry name" value="TPR_21"/>
    <property type="match status" value="1"/>
</dbReference>
<name>F3YV87_DESAF</name>
<dbReference type="KEGG" id="daf:Desaf_0040"/>
<evidence type="ECO:0000313" key="11">
    <source>
        <dbReference type="EMBL" id="EGJ48405.1"/>
    </source>
</evidence>
<dbReference type="RefSeq" id="WP_014258283.1">
    <property type="nucleotide sequence ID" value="NC_016629.1"/>
</dbReference>
<dbReference type="InterPro" id="IPR026039">
    <property type="entry name" value="YfgM"/>
</dbReference>
<comment type="similarity">
    <text evidence="7">Belongs to the YfgM family.</text>
</comment>
<evidence type="ECO:0000256" key="1">
    <source>
        <dbReference type="ARBA" id="ARBA00004401"/>
    </source>
</evidence>
<reference evidence="11 12" key="1">
    <citation type="journal article" date="2011" name="J. Bacteriol.">
        <title>Genome sequence of the mercury-methylating and pleomorphic Desulfovibrio africanus Strain Walvis Bay.</title>
        <authorList>
            <person name="Brown S.D."/>
            <person name="Wall J.D."/>
            <person name="Kucken A.M."/>
            <person name="Gilmour C.C."/>
            <person name="Podar M."/>
            <person name="Brandt C.C."/>
            <person name="Teshima H."/>
            <person name="Detter J.C."/>
            <person name="Han C.S."/>
            <person name="Land M.L."/>
            <person name="Lucas S."/>
            <person name="Han J."/>
            <person name="Pennacchio L."/>
            <person name="Nolan M."/>
            <person name="Pitluck S."/>
            <person name="Woyke T."/>
            <person name="Goodwin L."/>
            <person name="Palumbo A.V."/>
            <person name="Elias D.A."/>
        </authorList>
    </citation>
    <scope>NUCLEOTIDE SEQUENCE [LARGE SCALE GENOMIC DNA]</scope>
    <source>
        <strain evidence="11 12">Walvis Bay</strain>
    </source>
</reference>
<keyword evidence="4 9" id="KW-1133">Transmembrane helix</keyword>